<evidence type="ECO:0000256" key="1">
    <source>
        <dbReference type="SAM" id="SignalP"/>
    </source>
</evidence>
<dbReference type="Gene3D" id="3.40.190.10">
    <property type="entry name" value="Periplasmic binding protein-like II"/>
    <property type="match status" value="2"/>
</dbReference>
<feature type="signal peptide" evidence="1">
    <location>
        <begin position="1"/>
        <end position="33"/>
    </location>
</feature>
<organism evidence="2 3">
    <name type="scientific">Chitinimonas arctica</name>
    <dbReference type="NCBI Taxonomy" id="2594795"/>
    <lineage>
        <taxon>Bacteria</taxon>
        <taxon>Pseudomonadati</taxon>
        <taxon>Pseudomonadota</taxon>
        <taxon>Betaproteobacteria</taxon>
        <taxon>Neisseriales</taxon>
        <taxon>Chitinibacteraceae</taxon>
        <taxon>Chitinimonas</taxon>
    </lineage>
</organism>
<name>A0A516SBT1_9NEIS</name>
<dbReference type="Proteomes" id="UP000317550">
    <property type="component" value="Chromosome"/>
</dbReference>
<dbReference type="RefSeq" id="WP_143856534.1">
    <property type="nucleotide sequence ID" value="NZ_CP041730.1"/>
</dbReference>
<dbReference type="AlphaFoldDB" id="A0A516SBT1"/>
<keyword evidence="3" id="KW-1185">Reference proteome</keyword>
<accession>A0A516SBT1</accession>
<gene>
    <name evidence="2" type="ORF">FNU76_04155</name>
</gene>
<reference evidence="3" key="1">
    <citation type="submission" date="2019-07" db="EMBL/GenBank/DDBJ databases">
        <title>Chitinimonas sp. nov., isolated from Ny-Alesund, arctica soil.</title>
        <authorList>
            <person name="Xu Q."/>
            <person name="Peng F."/>
        </authorList>
    </citation>
    <scope>NUCLEOTIDE SEQUENCE [LARGE SCALE GENOMIC DNA]</scope>
    <source>
        <strain evidence="3">R3-44</strain>
    </source>
</reference>
<dbReference type="EMBL" id="CP041730">
    <property type="protein sequence ID" value="QDQ25609.1"/>
    <property type="molecule type" value="Genomic_DNA"/>
</dbReference>
<dbReference type="OrthoDB" id="368476at2"/>
<dbReference type="SUPFAM" id="SSF53850">
    <property type="entry name" value="Periplasmic binding protein-like II"/>
    <property type="match status" value="1"/>
</dbReference>
<protein>
    <submittedName>
        <fullName evidence="2">Transporter substrate-binding domain-containing protein</fullName>
    </submittedName>
</protein>
<evidence type="ECO:0000313" key="3">
    <source>
        <dbReference type="Proteomes" id="UP000317550"/>
    </source>
</evidence>
<evidence type="ECO:0000313" key="2">
    <source>
        <dbReference type="EMBL" id="QDQ25609.1"/>
    </source>
</evidence>
<feature type="chain" id="PRO_5021799434" evidence="1">
    <location>
        <begin position="34"/>
        <end position="259"/>
    </location>
</feature>
<proteinExistence type="predicted"/>
<sequence length="259" mass="28249">MREAIVAGGLACRIGQCLLGLLLLGPAASPVQAEETAAGTKRLTFLDHESNPLQRATAEILTSAYERMSIEVVVEFFPLRRSAAVVNAGQYDGELFRVAGAEKKFPNLRMVPTPLGENDFAAFAVRAEVKPTSWASLQPLRVGAQLGVMQVEKRTQGMNVVFEPTLDSAFKLLKLGQVDVVVASRMTACEHLVRLRGSDAGYAGIREVGVLESVPIYHYLNANHADLIPRLDEELKRLTSNGYIAAVWRKASISGRCER</sequence>
<dbReference type="KEGG" id="cari:FNU76_04155"/>
<keyword evidence="1" id="KW-0732">Signal</keyword>